<dbReference type="EMBL" id="VWNA01000004">
    <property type="protein sequence ID" value="MQT15645.1"/>
    <property type="molecule type" value="Genomic_DNA"/>
</dbReference>
<protein>
    <submittedName>
        <fullName evidence="1">Uncharacterized protein</fullName>
    </submittedName>
</protein>
<name>A0A6A7YA43_9HYPH</name>
<keyword evidence="2" id="KW-1185">Reference proteome</keyword>
<dbReference type="AlphaFoldDB" id="A0A6A7YA43"/>
<dbReference type="Proteomes" id="UP000332515">
    <property type="component" value="Unassembled WGS sequence"/>
</dbReference>
<organism evidence="1 2">
    <name type="scientific">Segnochrobactrum spirostomi</name>
    <dbReference type="NCBI Taxonomy" id="2608987"/>
    <lineage>
        <taxon>Bacteria</taxon>
        <taxon>Pseudomonadati</taxon>
        <taxon>Pseudomonadota</taxon>
        <taxon>Alphaproteobacteria</taxon>
        <taxon>Hyphomicrobiales</taxon>
        <taxon>Segnochrobactraceae</taxon>
        <taxon>Segnochrobactrum</taxon>
    </lineage>
</organism>
<gene>
    <name evidence="1" type="ORF">F0357_23980</name>
</gene>
<reference evidence="1 2" key="1">
    <citation type="submission" date="2019-09" db="EMBL/GenBank/DDBJ databases">
        <title>Segnochrobactrum spirostomi gen. nov., sp. nov., isolated from the ciliate Spirostomum cf. yagiui and description of a novel family, Segnochrobactraceae fam. nov. within the order Rhizobiales of the class Alphaproteobacteria.</title>
        <authorList>
            <person name="Akter S."/>
            <person name="Shazib S.U.A."/>
            <person name="Shin M.K."/>
        </authorList>
    </citation>
    <scope>NUCLEOTIDE SEQUENCE [LARGE SCALE GENOMIC DNA]</scope>
    <source>
        <strain evidence="1 2">Sp-1</strain>
    </source>
</reference>
<comment type="caution">
    <text evidence="1">The sequence shown here is derived from an EMBL/GenBank/DDBJ whole genome shotgun (WGS) entry which is preliminary data.</text>
</comment>
<dbReference type="Gene3D" id="3.40.50.720">
    <property type="entry name" value="NAD(P)-binding Rossmann-like Domain"/>
    <property type="match status" value="1"/>
</dbReference>
<dbReference type="InterPro" id="IPR036291">
    <property type="entry name" value="NAD(P)-bd_dom_sf"/>
</dbReference>
<accession>A0A6A7YA43</accession>
<sequence length="30" mass="3097">MAGVVVFLCSDAARFMTGQGINVTGGVYMT</sequence>
<proteinExistence type="predicted"/>
<evidence type="ECO:0000313" key="2">
    <source>
        <dbReference type="Proteomes" id="UP000332515"/>
    </source>
</evidence>
<dbReference type="SUPFAM" id="SSF51735">
    <property type="entry name" value="NAD(P)-binding Rossmann-fold domains"/>
    <property type="match status" value="1"/>
</dbReference>
<evidence type="ECO:0000313" key="1">
    <source>
        <dbReference type="EMBL" id="MQT15645.1"/>
    </source>
</evidence>